<dbReference type="AlphaFoldDB" id="A0A1I0XXU5"/>
<dbReference type="OrthoDB" id="7824597at2"/>
<dbReference type="Pfam" id="PF06748">
    <property type="entry name" value="DUF1217"/>
    <property type="match status" value="1"/>
</dbReference>
<reference evidence="1 2" key="1">
    <citation type="submission" date="2016-10" db="EMBL/GenBank/DDBJ databases">
        <authorList>
            <person name="de Groot N.N."/>
        </authorList>
    </citation>
    <scope>NUCLEOTIDE SEQUENCE [LARGE SCALE GENOMIC DNA]</scope>
    <source>
        <strain evidence="1 2">DSM 29316</strain>
    </source>
</reference>
<evidence type="ECO:0008006" key="3">
    <source>
        <dbReference type="Google" id="ProtNLM"/>
    </source>
</evidence>
<dbReference type="STRING" id="871651.SAMN05421688_2603"/>
<dbReference type="RefSeq" id="WP_092065572.1">
    <property type="nucleotide sequence ID" value="NZ_FOJU01000004.1"/>
</dbReference>
<accession>A0A1I0XXU5</accession>
<proteinExistence type="predicted"/>
<protein>
    <recommendedName>
        <fullName evidence="3">Flagellar protein</fullName>
    </recommendedName>
</protein>
<evidence type="ECO:0000313" key="1">
    <source>
        <dbReference type="EMBL" id="SFB05487.1"/>
    </source>
</evidence>
<dbReference type="InterPro" id="IPR010626">
    <property type="entry name" value="DUF1217"/>
</dbReference>
<gene>
    <name evidence="1" type="ORF">SAMN05421688_2603</name>
</gene>
<dbReference type="EMBL" id="FOJU01000004">
    <property type="protein sequence ID" value="SFB05487.1"/>
    <property type="molecule type" value="Genomic_DNA"/>
</dbReference>
<dbReference type="Gene3D" id="1.10.3700.10">
    <property type="entry name" value="AGR C 984p-like"/>
    <property type="match status" value="1"/>
</dbReference>
<name>A0A1I0XXU5_9RHOB</name>
<keyword evidence="2" id="KW-1185">Reference proteome</keyword>
<organism evidence="1 2">
    <name type="scientific">Poseidonocella pacifica</name>
    <dbReference type="NCBI Taxonomy" id="871651"/>
    <lineage>
        <taxon>Bacteria</taxon>
        <taxon>Pseudomonadati</taxon>
        <taxon>Pseudomonadota</taxon>
        <taxon>Alphaproteobacteria</taxon>
        <taxon>Rhodobacterales</taxon>
        <taxon>Roseobacteraceae</taxon>
        <taxon>Poseidonocella</taxon>
    </lineage>
</organism>
<dbReference type="Proteomes" id="UP000198796">
    <property type="component" value="Unassembled WGS sequence"/>
</dbReference>
<dbReference type="SUPFAM" id="SSF158837">
    <property type="entry name" value="AGR C 984p-like"/>
    <property type="match status" value="1"/>
</dbReference>
<dbReference type="InterPro" id="IPR023157">
    <property type="entry name" value="AGR-C-984p-like_sf"/>
</dbReference>
<evidence type="ECO:0000313" key="2">
    <source>
        <dbReference type="Proteomes" id="UP000198796"/>
    </source>
</evidence>
<sequence length="263" mass="29256">MSFSPIILGTGLMGWRFLESTISTQKAAFEESAVIQRDIDYFAEKIGDVSTAEDLMSDRRLLSVALGAFGLDEDINNTYFIRKVLEEGTVADDALANRLSDSRYEELAGAFAFGDRPVPRTKLSTFADEITSRFVSAQFEIAVGEQDNNMRLALNAERALPEILESDSTENSKWFQIMGTSALRTVFETALGLPSNFSQIDLDQQLDVFKEKASRQFNINSIEDFQDEEKMGKLVDTFLLRSQLTTDGTTSSNSIALTLLTGY</sequence>